<keyword evidence="5" id="KW-0964">Secreted</keyword>
<gene>
    <name evidence="8" type="ORF">XsacCFBP4641_08250</name>
</gene>
<evidence type="ECO:0000256" key="1">
    <source>
        <dbReference type="ARBA" id="ARBA00009764"/>
    </source>
</evidence>
<comment type="subcellular location">
    <subcellularLocation>
        <location evidence="5">Secreted</location>
    </subcellularLocation>
    <subcellularLocation>
        <location evidence="5">Bacterial flagellum</location>
    </subcellularLocation>
</comment>
<comment type="subunit">
    <text evidence="2 5">Homopentamer.</text>
</comment>
<dbReference type="GO" id="GO:0007155">
    <property type="term" value="P:cell adhesion"/>
    <property type="evidence" value="ECO:0007669"/>
    <property type="project" value="InterPro"/>
</dbReference>
<dbReference type="GO" id="GO:0071973">
    <property type="term" value="P:bacterial-type flagellum-dependent cell motility"/>
    <property type="evidence" value="ECO:0007669"/>
    <property type="project" value="TreeGrafter"/>
</dbReference>
<evidence type="ECO:0000256" key="5">
    <source>
        <dbReference type="RuleBase" id="RU362066"/>
    </source>
</evidence>
<evidence type="ECO:0000313" key="8">
    <source>
        <dbReference type="EMBL" id="PPU83154.1"/>
    </source>
</evidence>
<name>A0A2P5Z5B0_9XANT</name>
<dbReference type="Pfam" id="PF02465">
    <property type="entry name" value="FliD_N"/>
    <property type="match status" value="1"/>
</dbReference>
<dbReference type="EMBL" id="MDEK01000006">
    <property type="protein sequence ID" value="PPU83154.1"/>
    <property type="molecule type" value="Genomic_DNA"/>
</dbReference>
<dbReference type="RefSeq" id="WP_010341675.1">
    <property type="nucleotide sequence ID" value="NZ_CP132343.1"/>
</dbReference>
<reference evidence="8 9" key="1">
    <citation type="submission" date="2016-08" db="EMBL/GenBank/DDBJ databases">
        <authorList>
            <person name="Seilhamer J.J."/>
        </authorList>
    </citation>
    <scope>NUCLEOTIDE SEQUENCE [LARGE SCALE GENOMIC DNA]</scope>
    <source>
        <strain evidence="8 9">CFBP4641</strain>
    </source>
</reference>
<comment type="similarity">
    <text evidence="1 5">Belongs to the FliD family.</text>
</comment>
<sequence>MSTTSIGSGLDIPTFVAKLVAKERQPQEDRINRDGTASSAQLSALSTIKSALSNLQTAMSTVSDSADSGAYKSSVDDGAGYTATVTSSASAGKYGIEVVKLAQSQKLTSSGYASGAAVGSGTLTIAYGSTTLNVNIDTGSKLSDVAALINKAANGAGVTASVVSADDGDHLVLNAVDSGTKGALTITASGGDGGLANLTYPAGSSGGLTQTIAADDAVVKVDGFTRTSSSNTIADLVPGVALNLTKAIPGSTFNLSITNDNTPLKANLTALVSAYNSANSVLKSSSAYDATNKKASAMTGDAMVRGLQQSLRRLVSDNVSGLMALGVTIDKDGVMSFDSAKFDTAAASDPSAAKTLLGNNGSFGTGMSTLLKSNLDSTDGTLTQRTNSLNKHISDLTDQLSDLDARMQTLSDQYTARFTAMETLVTQMQTVSDGLTKQFS</sequence>
<keyword evidence="3" id="KW-0175">Coiled coil</keyword>
<keyword evidence="8" id="KW-0282">Flagellum</keyword>
<keyword evidence="8" id="KW-0969">Cilium</keyword>
<dbReference type="Proteomes" id="UP000247346">
    <property type="component" value="Unassembled WGS sequence"/>
</dbReference>
<dbReference type="PANTHER" id="PTHR30288">
    <property type="entry name" value="FLAGELLAR CAP/ASSEMBLY PROTEIN FLID"/>
    <property type="match status" value="1"/>
</dbReference>
<evidence type="ECO:0000259" key="7">
    <source>
        <dbReference type="Pfam" id="PF07195"/>
    </source>
</evidence>
<evidence type="ECO:0000256" key="3">
    <source>
        <dbReference type="ARBA" id="ARBA00023054"/>
    </source>
</evidence>
<evidence type="ECO:0000256" key="4">
    <source>
        <dbReference type="ARBA" id="ARBA00023143"/>
    </source>
</evidence>
<evidence type="ECO:0000313" key="9">
    <source>
        <dbReference type="Proteomes" id="UP000247346"/>
    </source>
</evidence>
<dbReference type="GO" id="GO:0009424">
    <property type="term" value="C:bacterial-type flagellum hook"/>
    <property type="evidence" value="ECO:0007669"/>
    <property type="project" value="UniProtKB-UniRule"/>
</dbReference>
<dbReference type="InterPro" id="IPR010809">
    <property type="entry name" value="FliD_C"/>
</dbReference>
<organism evidence="8 9">
    <name type="scientific">Xanthomonas sacchari</name>
    <dbReference type="NCBI Taxonomy" id="56458"/>
    <lineage>
        <taxon>Bacteria</taxon>
        <taxon>Pseudomonadati</taxon>
        <taxon>Pseudomonadota</taxon>
        <taxon>Gammaproteobacteria</taxon>
        <taxon>Lysobacterales</taxon>
        <taxon>Lysobacteraceae</taxon>
        <taxon>Xanthomonas</taxon>
    </lineage>
</organism>
<dbReference type="InterPro" id="IPR003481">
    <property type="entry name" value="FliD_N"/>
</dbReference>
<accession>A0A2P5Z5B0</accession>
<dbReference type="STRING" id="56458.SB85_01845"/>
<dbReference type="Pfam" id="PF07195">
    <property type="entry name" value="FliD_C"/>
    <property type="match status" value="1"/>
</dbReference>
<dbReference type="GO" id="GO:0009421">
    <property type="term" value="C:bacterial-type flagellum filament cap"/>
    <property type="evidence" value="ECO:0007669"/>
    <property type="project" value="InterPro"/>
</dbReference>
<feature type="domain" description="Flagellar hook-associated protein 2 N-terminal" evidence="6">
    <location>
        <begin position="8"/>
        <end position="105"/>
    </location>
</feature>
<comment type="caution">
    <text evidence="8">The sequence shown here is derived from an EMBL/GenBank/DDBJ whole genome shotgun (WGS) entry which is preliminary data.</text>
</comment>
<feature type="domain" description="Flagellar hook-associated protein 2 C-terminal" evidence="7">
    <location>
        <begin position="214"/>
        <end position="429"/>
    </location>
</feature>
<dbReference type="OrthoDB" id="5980200at2"/>
<dbReference type="InterPro" id="IPR010810">
    <property type="entry name" value="Flagellin_hook_IN_motif"/>
</dbReference>
<proteinExistence type="inferred from homology"/>
<dbReference type="GO" id="GO:0005576">
    <property type="term" value="C:extracellular region"/>
    <property type="evidence" value="ECO:0007669"/>
    <property type="project" value="UniProtKB-SubCell"/>
</dbReference>
<evidence type="ECO:0000256" key="2">
    <source>
        <dbReference type="ARBA" id="ARBA00011255"/>
    </source>
</evidence>
<keyword evidence="4 5" id="KW-0975">Bacterial flagellum</keyword>
<dbReference type="GeneID" id="93879082"/>
<keyword evidence="8" id="KW-0966">Cell projection</keyword>
<dbReference type="Pfam" id="PF07196">
    <property type="entry name" value="Flagellin_IN"/>
    <property type="match status" value="1"/>
</dbReference>
<dbReference type="AlphaFoldDB" id="A0A2P5Z5B0"/>
<dbReference type="PANTHER" id="PTHR30288:SF0">
    <property type="entry name" value="FLAGELLAR HOOK-ASSOCIATED PROTEIN 2"/>
    <property type="match status" value="1"/>
</dbReference>
<protein>
    <recommendedName>
        <fullName evidence="5">Flagellar hook-associated protein 2</fullName>
        <shortName evidence="5">HAP2</shortName>
    </recommendedName>
    <alternativeName>
        <fullName evidence="5">Flagellar cap protein</fullName>
    </alternativeName>
</protein>
<evidence type="ECO:0000259" key="6">
    <source>
        <dbReference type="Pfam" id="PF02465"/>
    </source>
</evidence>
<dbReference type="InterPro" id="IPR040026">
    <property type="entry name" value="FliD"/>
</dbReference>
<comment type="function">
    <text evidence="5">Required for morphogenesis and for the elongation of the flagellar filament by facilitating polymerization of the flagellin monomers at the tip of growing filament. Forms a capping structure, which prevents flagellin subunits (transported through the central channel of the flagellum) from leaking out without polymerization at the distal end.</text>
</comment>